<evidence type="ECO:0000313" key="16">
    <source>
        <dbReference type="EMBL" id="WFC99684.1"/>
    </source>
</evidence>
<evidence type="ECO:0000256" key="9">
    <source>
        <dbReference type="ARBA" id="ARBA00022824"/>
    </source>
</evidence>
<evidence type="ECO:0000256" key="12">
    <source>
        <dbReference type="ARBA" id="ARBA00032069"/>
    </source>
</evidence>
<feature type="transmembrane region" description="Helical" evidence="15">
    <location>
        <begin position="232"/>
        <end position="251"/>
    </location>
</feature>
<dbReference type="GO" id="GO:0106073">
    <property type="term" value="F:dolichyl pyrophosphate Glc2Man9GlcNAc2 alpha-1,2-glucosyltransferase activity"/>
    <property type="evidence" value="ECO:0007669"/>
    <property type="project" value="UniProtKB-EC"/>
</dbReference>
<feature type="transmembrane region" description="Helical" evidence="15">
    <location>
        <begin position="345"/>
        <end position="368"/>
    </location>
</feature>
<feature type="transmembrane region" description="Helical" evidence="15">
    <location>
        <begin position="168"/>
        <end position="198"/>
    </location>
</feature>
<comment type="catalytic activity">
    <reaction evidence="14">
        <text>an alpha-D-Glc-(1-&gt;3)-alpha-D-Glc-(1-&gt;3)-alpha-D-Man-(1-&gt;2)-alpha-D-Man-(1-&gt;2)-alpha-D-Man-(1-&gt;3)-[alpha-D-Man-(1-&gt;2)-alpha-D-Man-(1-&gt;3)-[alpha-D-Man-(1-&gt;2)-alpha-D-Man-(1-&gt;6)]-alpha-D-Man-(1-&gt;6)]-beta-D-Man-(1-&gt;4)-beta-D-GlcNAc-(1-&gt;4)-alpha-D-GlcNAc-diphospho-di-trans,poly-cis-dolichol + a di-trans,poly-cis-dolichyl beta-D-glucosyl phosphate = a alpha-D-Glc-(1-&gt;2)-alpha-D-Glc-(1-&gt;3)-alpha-D-Glc-(1-&gt;3)-alpha-D-Man-(1-&gt;2)-alpha-D-Man-(1-&gt;2)-alpha-D-Man-(1-&gt;3)-[alpha-D-Man-(1-&gt;2)-alpha-D-Man-(1-&gt;3)-[alpha-D-Man-(1-&gt;2)-alpha-D-Man-(1-&gt;6)]-alpha-D-Man-(1-&gt;6)]-beta-D-Man-(1-&gt;4)-beta-D-GlcNAc-(1-&gt;4)-alpha-D-GlcNAc-diphospho-di-trans,poly-cis-dolichol + a di-trans,poly-cis-dolichyl phosphate + H(+)</text>
        <dbReference type="Rhea" id="RHEA:29543"/>
        <dbReference type="Rhea" id="RHEA-COMP:19498"/>
        <dbReference type="Rhea" id="RHEA-COMP:19502"/>
        <dbReference type="Rhea" id="RHEA-COMP:19512"/>
        <dbReference type="Rhea" id="RHEA-COMP:19522"/>
        <dbReference type="ChEBI" id="CHEBI:15378"/>
        <dbReference type="ChEBI" id="CHEBI:57525"/>
        <dbReference type="ChEBI" id="CHEBI:57683"/>
        <dbReference type="ChEBI" id="CHEBI:132522"/>
        <dbReference type="ChEBI" id="CHEBI:132523"/>
        <dbReference type="EC" id="2.4.1.256"/>
    </reaction>
    <physiologicalReaction direction="left-to-right" evidence="14">
        <dbReference type="Rhea" id="RHEA:29544"/>
    </physiologicalReaction>
</comment>
<evidence type="ECO:0000256" key="6">
    <source>
        <dbReference type="ARBA" id="ARBA00022676"/>
    </source>
</evidence>
<evidence type="ECO:0000256" key="14">
    <source>
        <dbReference type="ARBA" id="ARBA00048064"/>
    </source>
</evidence>
<keyword evidence="10 15" id="KW-1133">Transmembrane helix</keyword>
<evidence type="ECO:0000256" key="1">
    <source>
        <dbReference type="ARBA" id="ARBA00004477"/>
    </source>
</evidence>
<sequence length="371" mass="41376">MHPAISLVVLLGGGITLARYASYTKQLFDSVVSSPYMDEVFHVPQAIQFCNRSWAPDPKVTTPPGLYWLTLLYQRLGYVCGWDTDVTKLSTLRTVSLAALMLTPVLSELYLNQAMVTRSQLAPIYRFLVAVAVATIPTLYFFGFLYYTDSSSTMLVVMAMALAESDQHLFASVAGLVAISVRQTNAIWLAFIMGCAVLKELQKHAPEVSSSDPLPLKQLLSRRSVLESTLEIVLPYAPSLILFVGFVIWNGGDVALGDKANHQPSFHLPQILYFFAFALFVGWPALLPTLRGLQVSRSSLKMFSGITAIGLAAVHFFTYIHPFMLADNRHYMFYVWRRIINVTPWSRYAIVPFCVASGMLWITAIGSFPYD</sequence>
<proteinExistence type="inferred from homology"/>
<evidence type="ECO:0000256" key="7">
    <source>
        <dbReference type="ARBA" id="ARBA00022679"/>
    </source>
</evidence>
<dbReference type="Proteomes" id="UP001219567">
    <property type="component" value="Chromosome 3"/>
</dbReference>
<evidence type="ECO:0000256" key="8">
    <source>
        <dbReference type="ARBA" id="ARBA00022692"/>
    </source>
</evidence>
<feature type="transmembrane region" description="Helical" evidence="15">
    <location>
        <begin position="123"/>
        <end position="148"/>
    </location>
</feature>
<evidence type="ECO:0000313" key="17">
    <source>
        <dbReference type="Proteomes" id="UP001219567"/>
    </source>
</evidence>
<keyword evidence="17" id="KW-1185">Reference proteome</keyword>
<feature type="transmembrane region" description="Helical" evidence="15">
    <location>
        <begin position="302"/>
        <end position="325"/>
    </location>
</feature>
<keyword evidence="8 15" id="KW-0812">Transmembrane</keyword>
<keyword evidence="7 16" id="KW-0808">Transferase</keyword>
<evidence type="ECO:0000256" key="10">
    <source>
        <dbReference type="ARBA" id="ARBA00022989"/>
    </source>
</evidence>
<keyword evidence="11 15" id="KW-0472">Membrane</keyword>
<evidence type="ECO:0000256" key="15">
    <source>
        <dbReference type="SAM" id="Phobius"/>
    </source>
</evidence>
<comment type="similarity">
    <text evidence="3">Belongs to the ALG10 glucosyltransferase family.</text>
</comment>
<dbReference type="GO" id="GO:0006488">
    <property type="term" value="P:dolichol-linked oligosaccharide biosynthetic process"/>
    <property type="evidence" value="ECO:0007669"/>
    <property type="project" value="InterPro"/>
</dbReference>
<keyword evidence="9" id="KW-0256">Endoplasmic reticulum</keyword>
<dbReference type="EMBL" id="CP119945">
    <property type="protein sequence ID" value="WFC99684.1"/>
    <property type="molecule type" value="Genomic_DNA"/>
</dbReference>
<evidence type="ECO:0000256" key="3">
    <source>
        <dbReference type="ARBA" id="ARBA00010600"/>
    </source>
</evidence>
<dbReference type="Pfam" id="PF04922">
    <property type="entry name" value="DIE2_ALG10"/>
    <property type="match status" value="1"/>
</dbReference>
<evidence type="ECO:0000256" key="11">
    <source>
        <dbReference type="ARBA" id="ARBA00023136"/>
    </source>
</evidence>
<dbReference type="PANTHER" id="PTHR12989:SF10">
    <property type="entry name" value="DOL-P-GLC:GLC(2)MAN(9)GLCNAC(2)-PP-DOL ALPHA-1,2-GLUCOSYLTRANSFERASE-RELATED"/>
    <property type="match status" value="1"/>
</dbReference>
<dbReference type="InterPro" id="IPR016900">
    <property type="entry name" value="Alg10"/>
</dbReference>
<comment type="subcellular location">
    <subcellularLocation>
        <location evidence="1">Endoplasmic reticulum membrane</location>
        <topology evidence="1">Multi-pass membrane protein</topology>
    </subcellularLocation>
</comment>
<protein>
    <recommendedName>
        <fullName evidence="5">Dol-P-Glc:Glc(2)Man(9)GlcNAc(2)-PP-Dol alpha-1,2-glucosyltransferase</fullName>
        <ecNumber evidence="4">2.4.1.256</ecNumber>
    </recommendedName>
    <alternativeName>
        <fullName evidence="12">Asparagine-linked glycosylation protein 10</fullName>
    </alternativeName>
</protein>
<accession>A0AAJ5YZY8</accession>
<feature type="transmembrane region" description="Helical" evidence="15">
    <location>
        <begin position="271"/>
        <end position="290"/>
    </location>
</feature>
<dbReference type="GO" id="GO:0005789">
    <property type="term" value="C:endoplasmic reticulum membrane"/>
    <property type="evidence" value="ECO:0007669"/>
    <property type="project" value="UniProtKB-SubCell"/>
</dbReference>
<dbReference type="AlphaFoldDB" id="A0AAJ5YZY8"/>
<name>A0AAJ5YZY8_9BASI</name>
<dbReference type="PIRSF" id="PIRSF028810">
    <property type="entry name" value="Alpha1_2_glucosyltferase_Alg10"/>
    <property type="match status" value="1"/>
</dbReference>
<dbReference type="PANTHER" id="PTHR12989">
    <property type="entry name" value="ALPHA-1,2-GLUCOSYLTRANSFERASE ALG10"/>
    <property type="match status" value="1"/>
</dbReference>
<evidence type="ECO:0000256" key="13">
    <source>
        <dbReference type="ARBA" id="ARBA00044727"/>
    </source>
</evidence>
<reference evidence="16 17" key="1">
    <citation type="submission" date="2023-03" db="EMBL/GenBank/DDBJ databases">
        <title>Mating type loci evolution in Malassezia.</title>
        <authorList>
            <person name="Coelho M.A."/>
        </authorList>
    </citation>
    <scope>NUCLEOTIDE SEQUENCE [LARGE SCALE GENOMIC DNA]</scope>
    <source>
        <strain evidence="16 17">CBS 9725</strain>
    </source>
</reference>
<gene>
    <name evidence="16" type="primary">ALG10</name>
    <name evidence="16" type="ORF">MYAM1_002429</name>
</gene>
<comment type="function">
    <text evidence="13">Dol-P-Glc:Glc(2)Man(9)GlcNAc(2)-PP-Dol alpha-1,2-glucosyltransferase that operates in the biosynthetic pathway of dolichol-linked oligosaccharides, the glycan precursors employed in protein asparagine (N)-glycosylation. The assembly of dolichol-linked oligosaccharides begins on the cytosolic side of the endoplasmic reticulum membrane and finishes in its lumen. The sequential addition of sugars to dolichol pyrophosphate produces dolichol-linked oligosaccharides containing fourteen sugars, including two GlcNAcs, nine mannoses and three glucoses. Once assembled, the oligosaccharide is transferred from the lipid to nascent proteins by oligosaccharyltransferases. In the lumen of the endoplasmic reticulum, adds the third and last glucose residue from dolichyl phosphate glucose (Dol-P-Glc) onto the lipid-linked oligosaccharide intermediate Glc(2)Man(9)GlcNAc(2)-PP-Dol to produce Glc(3)Man(9)GlcNAc(2)-PP-Dol.</text>
</comment>
<organism evidence="16 17">
    <name type="scientific">Malassezia yamatoensis</name>
    <dbReference type="NCBI Taxonomy" id="253288"/>
    <lineage>
        <taxon>Eukaryota</taxon>
        <taxon>Fungi</taxon>
        <taxon>Dikarya</taxon>
        <taxon>Basidiomycota</taxon>
        <taxon>Ustilaginomycotina</taxon>
        <taxon>Malasseziomycetes</taxon>
        <taxon>Malasseziales</taxon>
        <taxon>Malasseziaceae</taxon>
        <taxon>Malassezia</taxon>
    </lineage>
</organism>
<evidence type="ECO:0000256" key="4">
    <source>
        <dbReference type="ARBA" id="ARBA00011967"/>
    </source>
</evidence>
<comment type="pathway">
    <text evidence="2">Protein modification; protein glycosylation.</text>
</comment>
<keyword evidence="6 16" id="KW-0328">Glycosyltransferase</keyword>
<evidence type="ECO:0000256" key="2">
    <source>
        <dbReference type="ARBA" id="ARBA00004922"/>
    </source>
</evidence>
<evidence type="ECO:0000256" key="5">
    <source>
        <dbReference type="ARBA" id="ARBA00018512"/>
    </source>
</evidence>
<dbReference type="EC" id="2.4.1.256" evidence="4"/>